<dbReference type="AlphaFoldDB" id="A0A420S964"/>
<keyword evidence="1" id="KW-0175">Coiled coil</keyword>
<evidence type="ECO:0000313" key="3">
    <source>
        <dbReference type="EMBL" id="RKL25798.1"/>
    </source>
</evidence>
<dbReference type="VEuPathDB" id="FungiDB:FOIG_04752"/>
<comment type="caution">
    <text evidence="3">The sequence shown here is derived from an EMBL/GenBank/DDBJ whole genome shotgun (WGS) entry which is preliminary data.</text>
</comment>
<dbReference type="VEuPathDB" id="FungiDB:FOIG_04753"/>
<gene>
    <name evidence="3" type="ORF">BFJ68_g425</name>
</gene>
<feature type="coiled-coil region" evidence="1">
    <location>
        <begin position="16"/>
        <end position="43"/>
    </location>
</feature>
<sequence>MPFLSDEELRSIVDRIRYLEMALEEAKTLAAALESNLIAATKKPDPDVGNAEGVASLGTDSLRGLVTANLKTGESDITKIENEKGRFMKLTMGPILIPASEFADKFSQDTEPLWAANGPNATKVRWLLSSDAQSNVARLPPPLPPMTRAPSNAQSDPNFV</sequence>
<name>A0A420S964_FUSOX</name>
<protein>
    <submittedName>
        <fullName evidence="3">Uncharacterized protein</fullName>
    </submittedName>
</protein>
<dbReference type="VEuPathDB" id="FungiDB:HZS61_017048"/>
<feature type="region of interest" description="Disordered" evidence="2">
    <location>
        <begin position="135"/>
        <end position="160"/>
    </location>
</feature>
<organism evidence="3 4">
    <name type="scientific">Fusarium oxysporum</name>
    <name type="common">Fusarium vascular wilt</name>
    <dbReference type="NCBI Taxonomy" id="5507"/>
    <lineage>
        <taxon>Eukaryota</taxon>
        <taxon>Fungi</taxon>
        <taxon>Dikarya</taxon>
        <taxon>Ascomycota</taxon>
        <taxon>Pezizomycotina</taxon>
        <taxon>Sordariomycetes</taxon>
        <taxon>Hypocreomycetidae</taxon>
        <taxon>Hypocreales</taxon>
        <taxon>Nectriaceae</taxon>
        <taxon>Fusarium</taxon>
        <taxon>Fusarium oxysporum species complex</taxon>
    </lineage>
</organism>
<proteinExistence type="predicted"/>
<feature type="compositionally biased region" description="Polar residues" evidence="2">
    <location>
        <begin position="149"/>
        <end position="160"/>
    </location>
</feature>
<dbReference type="Proteomes" id="UP000285860">
    <property type="component" value="Unassembled WGS sequence"/>
</dbReference>
<accession>A0A420S964</accession>
<dbReference type="EMBL" id="MRCY01000001">
    <property type="protein sequence ID" value="RKL25798.1"/>
    <property type="molecule type" value="Genomic_DNA"/>
</dbReference>
<reference evidence="3 4" key="1">
    <citation type="journal article" date="2018" name="Sci. Rep.">
        <title>Characterisation of pathogen-specific regions and novel effector candidates in Fusarium oxysporum f. sp. cepae.</title>
        <authorList>
            <person name="Armitage A.D."/>
            <person name="Taylor A."/>
            <person name="Sobczyk M.K."/>
            <person name="Baxter L."/>
            <person name="Greenfield B.P."/>
            <person name="Bates H.J."/>
            <person name="Wilson F."/>
            <person name="Jackson A.C."/>
            <person name="Ott S."/>
            <person name="Harrison R.J."/>
            <person name="Clarkson J.P."/>
        </authorList>
    </citation>
    <scope>NUCLEOTIDE SEQUENCE [LARGE SCALE GENOMIC DNA]</scope>
    <source>
        <strain evidence="3 4">Fo_A28</strain>
    </source>
</reference>
<evidence type="ECO:0000256" key="1">
    <source>
        <dbReference type="SAM" id="Coils"/>
    </source>
</evidence>
<evidence type="ECO:0000313" key="4">
    <source>
        <dbReference type="Proteomes" id="UP000285860"/>
    </source>
</evidence>
<evidence type="ECO:0000256" key="2">
    <source>
        <dbReference type="SAM" id="MobiDB-lite"/>
    </source>
</evidence>